<dbReference type="Proteomes" id="UP000266273">
    <property type="component" value="Unassembled WGS sequence"/>
</dbReference>
<evidence type="ECO:0000256" key="1">
    <source>
        <dbReference type="ARBA" id="ARBA00001974"/>
    </source>
</evidence>
<proteinExistence type="predicted"/>
<gene>
    <name evidence="7" type="ORF">BXY53_0377</name>
</gene>
<dbReference type="PROSITE" id="PS51318">
    <property type="entry name" value="TAT"/>
    <property type="match status" value="1"/>
</dbReference>
<dbReference type="Gene3D" id="3.50.50.60">
    <property type="entry name" value="FAD/NAD(P)-binding domain"/>
    <property type="match status" value="1"/>
</dbReference>
<dbReference type="EMBL" id="QXDF01000001">
    <property type="protein sequence ID" value="RIA55316.1"/>
    <property type="molecule type" value="Genomic_DNA"/>
</dbReference>
<dbReference type="PANTHER" id="PTHR13789">
    <property type="entry name" value="MONOOXYGENASE"/>
    <property type="match status" value="1"/>
</dbReference>
<evidence type="ECO:0000259" key="6">
    <source>
        <dbReference type="Pfam" id="PF01494"/>
    </source>
</evidence>
<dbReference type="PRINTS" id="PR00420">
    <property type="entry name" value="RNGMNOXGNASE"/>
</dbReference>
<feature type="domain" description="FAD-binding" evidence="6">
    <location>
        <begin position="9"/>
        <end position="351"/>
    </location>
</feature>
<accession>A0A397Q1Q4</accession>
<dbReference type="InterPro" id="IPR050493">
    <property type="entry name" value="FAD-dep_Monooxygenase_BioMet"/>
</dbReference>
<keyword evidence="8" id="KW-1185">Reference proteome</keyword>
<dbReference type="GO" id="GO:0004497">
    <property type="term" value="F:monooxygenase activity"/>
    <property type="evidence" value="ECO:0007669"/>
    <property type="project" value="UniProtKB-KW"/>
</dbReference>
<keyword evidence="4" id="KW-0560">Oxidoreductase</keyword>
<dbReference type="GO" id="GO:0071949">
    <property type="term" value="F:FAD binding"/>
    <property type="evidence" value="ECO:0007669"/>
    <property type="project" value="InterPro"/>
</dbReference>
<comment type="caution">
    <text evidence="7">The sequence shown here is derived from an EMBL/GenBank/DDBJ whole genome shotgun (WGS) entry which is preliminary data.</text>
</comment>
<evidence type="ECO:0000256" key="3">
    <source>
        <dbReference type="ARBA" id="ARBA00022827"/>
    </source>
</evidence>
<evidence type="ECO:0000256" key="4">
    <source>
        <dbReference type="ARBA" id="ARBA00023002"/>
    </source>
</evidence>
<evidence type="ECO:0000313" key="7">
    <source>
        <dbReference type="EMBL" id="RIA55316.1"/>
    </source>
</evidence>
<evidence type="ECO:0000256" key="5">
    <source>
        <dbReference type="ARBA" id="ARBA00023033"/>
    </source>
</evidence>
<comment type="cofactor">
    <cofactor evidence="1">
        <name>FAD</name>
        <dbReference type="ChEBI" id="CHEBI:57692"/>
    </cofactor>
</comment>
<dbReference type="InterPro" id="IPR002938">
    <property type="entry name" value="FAD-bd"/>
</dbReference>
<dbReference type="SUPFAM" id="SSF51905">
    <property type="entry name" value="FAD/NAD(P)-binding domain"/>
    <property type="match status" value="1"/>
</dbReference>
<keyword evidence="3" id="KW-0274">FAD</keyword>
<evidence type="ECO:0000256" key="2">
    <source>
        <dbReference type="ARBA" id="ARBA00022630"/>
    </source>
</evidence>
<dbReference type="InterPro" id="IPR006311">
    <property type="entry name" value="TAT_signal"/>
</dbReference>
<keyword evidence="5" id="KW-0503">Monooxygenase</keyword>
<dbReference type="Pfam" id="PF01494">
    <property type="entry name" value="FAD_binding_3"/>
    <property type="match status" value="1"/>
</dbReference>
<dbReference type="InterPro" id="IPR036188">
    <property type="entry name" value="FAD/NAD-bd_sf"/>
</dbReference>
<reference evidence="7 8" key="1">
    <citation type="submission" date="2018-08" db="EMBL/GenBank/DDBJ databases">
        <title>Genomic Encyclopedia of Archaeal and Bacterial Type Strains, Phase II (KMG-II): from individual species to whole genera.</title>
        <authorList>
            <person name="Goeker M."/>
        </authorList>
    </citation>
    <scope>NUCLEOTIDE SEQUENCE [LARGE SCALE GENOMIC DNA]</scope>
    <source>
        <strain evidence="7 8">DSM 5002</strain>
    </source>
</reference>
<dbReference type="SUPFAM" id="SSF54373">
    <property type="entry name" value="FAD-linked reductases, C-terminal domain"/>
    <property type="match status" value="1"/>
</dbReference>
<sequence>MLSDDKRRILIAGGGIGGLSAALALAQSGTPVQVLEQAAAFSEAGAGIQLGPNGVHVLRALGVADALAPCAVTPEGVHLVDARAGQCLTTVPLGPLAEMRYGAPYWVVHRADLQRVLLDAVRATDNVAITQPFRVASCAEEGQRVQVTSDAGDTVAGGALIGADGIRSIVRSQIGAAGEPVHSGKSAWRLTVPLDEAAAPMQQNAIGLWLSPGAHMVHYPVRGGAEVNIVVIVEDRDAPEGWNVPGAAEEFLPHLDGWPENITGFLAGQTGWRRWALYDMPPPGQWSAGRIALLGDAAHPVLPFLASGGVLAIEDAAALARSLAFAKGQTEAAFAAYARQRRPRAARVQARSRRMGRIYHMSGVMRWSRNQVLTMQRPHELLRRNDWLYSYRADEA</sequence>
<name>A0A397Q1Q4_9HYPH</name>
<dbReference type="PANTHER" id="PTHR13789:SF318">
    <property type="entry name" value="GERANYLGERANYL DIPHOSPHATE REDUCTASE"/>
    <property type="match status" value="1"/>
</dbReference>
<evidence type="ECO:0000313" key="8">
    <source>
        <dbReference type="Proteomes" id="UP000266273"/>
    </source>
</evidence>
<protein>
    <submittedName>
        <fullName evidence="7">Salicylate hydroxylase</fullName>
    </submittedName>
</protein>
<dbReference type="AlphaFoldDB" id="A0A397Q1Q4"/>
<organism evidence="7 8">
    <name type="scientific">Dichotomicrobium thermohalophilum</name>
    <dbReference type="NCBI Taxonomy" id="933063"/>
    <lineage>
        <taxon>Bacteria</taxon>
        <taxon>Pseudomonadati</taxon>
        <taxon>Pseudomonadota</taxon>
        <taxon>Alphaproteobacteria</taxon>
        <taxon>Hyphomicrobiales</taxon>
        <taxon>Hyphomicrobiaceae</taxon>
        <taxon>Dichotomicrobium</taxon>
    </lineage>
</organism>
<dbReference type="RefSeq" id="WP_119060235.1">
    <property type="nucleotide sequence ID" value="NZ_QXDF01000001.1"/>
</dbReference>
<dbReference type="OrthoDB" id="4230779at2"/>
<keyword evidence="2" id="KW-0285">Flavoprotein</keyword>